<protein>
    <submittedName>
        <fullName evidence="1">DUF393 domain-containing protein</fullName>
    </submittedName>
</protein>
<comment type="caution">
    <text evidence="1">The sequence shown here is derived from an EMBL/GenBank/DDBJ whole genome shotgun (WGS) entry which is preliminary data.</text>
</comment>
<dbReference type="Proteomes" id="UP001269375">
    <property type="component" value="Unassembled WGS sequence"/>
</dbReference>
<proteinExistence type="predicted"/>
<organism evidence="1 2">
    <name type="scientific">Larsenimonas suaedae</name>
    <dbReference type="NCBI Taxonomy" id="1851019"/>
    <lineage>
        <taxon>Bacteria</taxon>
        <taxon>Pseudomonadati</taxon>
        <taxon>Pseudomonadota</taxon>
        <taxon>Gammaproteobacteria</taxon>
        <taxon>Oceanospirillales</taxon>
        <taxon>Halomonadaceae</taxon>
        <taxon>Larsenimonas</taxon>
    </lineage>
</organism>
<dbReference type="InterPro" id="IPR044691">
    <property type="entry name" value="DCC1_Trx"/>
</dbReference>
<dbReference type="PANTHER" id="PTHR34290:SF2">
    <property type="entry name" value="OS04G0668800 PROTEIN"/>
    <property type="match status" value="1"/>
</dbReference>
<accession>A0ABU1GS24</accession>
<reference evidence="1 2" key="1">
    <citation type="submission" date="2023-04" db="EMBL/GenBank/DDBJ databases">
        <title>A long-awaited taxogenomic arrangement of the family Halomonadaceae.</title>
        <authorList>
            <person name="De La Haba R."/>
            <person name="Chuvochina M."/>
            <person name="Wittouck S."/>
            <person name="Arahal D.R."/>
            <person name="Sanchez-Porro C."/>
            <person name="Hugenholtz P."/>
            <person name="Ventosa A."/>
        </authorList>
    </citation>
    <scope>NUCLEOTIDE SEQUENCE [LARGE SCALE GENOMIC DNA]</scope>
    <source>
        <strain evidence="1 2">DSM 22428</strain>
    </source>
</reference>
<dbReference type="Pfam" id="PF04134">
    <property type="entry name" value="DCC1-like"/>
    <property type="match status" value="1"/>
</dbReference>
<dbReference type="PANTHER" id="PTHR34290">
    <property type="entry name" value="SI:CH73-390P7.2"/>
    <property type="match status" value="1"/>
</dbReference>
<gene>
    <name evidence="1" type="ORF">QC825_01845</name>
</gene>
<dbReference type="EMBL" id="JARWAO010000001">
    <property type="protein sequence ID" value="MDR5894814.1"/>
    <property type="molecule type" value="Genomic_DNA"/>
</dbReference>
<dbReference type="InterPro" id="IPR007263">
    <property type="entry name" value="DCC1-like"/>
</dbReference>
<sequence length="135" mass="15410">MPELTLFYDGACPLCVREVRHLTRLDTHGRIRCEDIQQPDFSTRYPDIDPDEARTILLARDGNDHTLKGLDVTHRAWSLVGRGALTAPLRWPLVRPVADRVYLWFARNRYTISGVLTGKRRCDSCASGQCDIDKN</sequence>
<keyword evidence="2" id="KW-1185">Reference proteome</keyword>
<name>A0ABU1GS24_9GAMM</name>
<evidence type="ECO:0000313" key="1">
    <source>
        <dbReference type="EMBL" id="MDR5894814.1"/>
    </source>
</evidence>
<evidence type="ECO:0000313" key="2">
    <source>
        <dbReference type="Proteomes" id="UP001269375"/>
    </source>
</evidence>
<dbReference type="RefSeq" id="WP_251592884.1">
    <property type="nucleotide sequence ID" value="NZ_JAMLJI010000002.1"/>
</dbReference>